<dbReference type="Proteomes" id="UP000297729">
    <property type="component" value="Unassembled WGS sequence"/>
</dbReference>
<sequence length="268" mass="28143">MQQGASLANTLRLTEFHGLSDTGDVRAHNEDNFLIDTSLALAAVADGMGGHLAGEVASRDALAVLHACVAAQARHAPAPAADPDATNINPRWRHTMTLLQAIEQANAALYAENRANGRGDGAGMGCTLTGVQAIAEMDAFVVFHVGDSRLYRYRDGVLAQLTRDQTAYQLALESDTPGALPPQNLLLQAVGPSATVQPDLASHDLRHGDLLLLCSDGLHGWVPHAELEACLTDADAPLPALCAGLIALAKRHSSRDNITALLARCTGT</sequence>
<dbReference type="InterPro" id="IPR001932">
    <property type="entry name" value="PPM-type_phosphatase-like_dom"/>
</dbReference>
<accession>A0A4Y9SCM8</accession>
<dbReference type="SMART" id="SM00331">
    <property type="entry name" value="PP2C_SIG"/>
    <property type="match status" value="1"/>
</dbReference>
<gene>
    <name evidence="2" type="ORF">E4L98_15570</name>
</gene>
<protein>
    <submittedName>
        <fullName evidence="2">Serine/threonine-protein phosphatase</fullName>
    </submittedName>
</protein>
<evidence type="ECO:0000259" key="1">
    <source>
        <dbReference type="PROSITE" id="PS51746"/>
    </source>
</evidence>
<evidence type="ECO:0000313" key="2">
    <source>
        <dbReference type="EMBL" id="TFW19890.1"/>
    </source>
</evidence>
<dbReference type="Pfam" id="PF13672">
    <property type="entry name" value="PP2C_2"/>
    <property type="match status" value="1"/>
</dbReference>
<organism evidence="2 3">
    <name type="scientific">Duganella callida</name>
    <dbReference type="NCBI Taxonomy" id="2561932"/>
    <lineage>
        <taxon>Bacteria</taxon>
        <taxon>Pseudomonadati</taxon>
        <taxon>Pseudomonadota</taxon>
        <taxon>Betaproteobacteria</taxon>
        <taxon>Burkholderiales</taxon>
        <taxon>Oxalobacteraceae</taxon>
        <taxon>Telluria group</taxon>
        <taxon>Duganella</taxon>
    </lineage>
</organism>
<comment type="caution">
    <text evidence="2">The sequence shown here is derived from an EMBL/GenBank/DDBJ whole genome shotgun (WGS) entry which is preliminary data.</text>
</comment>
<name>A0A4Y9SCM8_9BURK</name>
<dbReference type="PROSITE" id="PS51746">
    <property type="entry name" value="PPM_2"/>
    <property type="match status" value="1"/>
</dbReference>
<dbReference type="InterPro" id="IPR036457">
    <property type="entry name" value="PPM-type-like_dom_sf"/>
</dbReference>
<dbReference type="CDD" id="cd00143">
    <property type="entry name" value="PP2Cc"/>
    <property type="match status" value="1"/>
</dbReference>
<dbReference type="SUPFAM" id="SSF81606">
    <property type="entry name" value="PP2C-like"/>
    <property type="match status" value="1"/>
</dbReference>
<dbReference type="AlphaFoldDB" id="A0A4Y9SCM8"/>
<reference evidence="2 3" key="1">
    <citation type="submission" date="2019-03" db="EMBL/GenBank/DDBJ databases">
        <title>Draft Genome Sequence of Duganella callidus sp. nov., a Novel Duganella Species Isolated from Cultivated Soil.</title>
        <authorList>
            <person name="Raths R."/>
            <person name="Peta V."/>
            <person name="Bucking H."/>
        </authorList>
    </citation>
    <scope>NUCLEOTIDE SEQUENCE [LARGE SCALE GENOMIC DNA]</scope>
    <source>
        <strain evidence="2 3">DN04</strain>
    </source>
</reference>
<keyword evidence="3" id="KW-1185">Reference proteome</keyword>
<dbReference type="EMBL" id="SPVG01000159">
    <property type="protein sequence ID" value="TFW19890.1"/>
    <property type="molecule type" value="Genomic_DNA"/>
</dbReference>
<dbReference type="SMART" id="SM00332">
    <property type="entry name" value="PP2Cc"/>
    <property type="match status" value="1"/>
</dbReference>
<evidence type="ECO:0000313" key="3">
    <source>
        <dbReference type="Proteomes" id="UP000297729"/>
    </source>
</evidence>
<feature type="domain" description="PPM-type phosphatase" evidence="1">
    <location>
        <begin position="16"/>
        <end position="265"/>
    </location>
</feature>
<dbReference type="Gene3D" id="3.60.40.10">
    <property type="entry name" value="PPM-type phosphatase domain"/>
    <property type="match status" value="1"/>
</dbReference>
<proteinExistence type="predicted"/>
<dbReference type="OrthoDB" id="9801841at2"/>